<reference evidence="4" key="1">
    <citation type="submission" date="2023-07" db="EMBL/GenBank/DDBJ databases">
        <title>Chromosome-level genome assembly of Artemia franciscana.</title>
        <authorList>
            <person name="Jo E."/>
        </authorList>
    </citation>
    <scope>NUCLEOTIDE SEQUENCE</scope>
    <source>
        <tissue evidence="4">Whole body</tissue>
    </source>
</reference>
<comment type="caution">
    <text evidence="4">The sequence shown here is derived from an EMBL/GenBank/DDBJ whole genome shotgun (WGS) entry which is preliminary data.</text>
</comment>
<feature type="transmembrane region" description="Helical" evidence="2">
    <location>
        <begin position="674"/>
        <end position="690"/>
    </location>
</feature>
<dbReference type="EMBL" id="JAVRJZ010000019">
    <property type="protein sequence ID" value="KAK2707151.1"/>
    <property type="molecule type" value="Genomic_DNA"/>
</dbReference>
<evidence type="ECO:0000256" key="3">
    <source>
        <dbReference type="SAM" id="SignalP"/>
    </source>
</evidence>
<dbReference type="Proteomes" id="UP001187531">
    <property type="component" value="Unassembled WGS sequence"/>
</dbReference>
<evidence type="ECO:0000256" key="1">
    <source>
        <dbReference type="SAM" id="MobiDB-lite"/>
    </source>
</evidence>
<keyword evidence="2" id="KW-1133">Transmembrane helix</keyword>
<gene>
    <name evidence="4" type="ORF">QYM36_014985</name>
</gene>
<dbReference type="AlphaFoldDB" id="A0AA88HGS5"/>
<evidence type="ECO:0000256" key="2">
    <source>
        <dbReference type="SAM" id="Phobius"/>
    </source>
</evidence>
<organism evidence="4 5">
    <name type="scientific">Artemia franciscana</name>
    <name type="common">Brine shrimp</name>
    <name type="synonym">Artemia sanfranciscana</name>
    <dbReference type="NCBI Taxonomy" id="6661"/>
    <lineage>
        <taxon>Eukaryota</taxon>
        <taxon>Metazoa</taxon>
        <taxon>Ecdysozoa</taxon>
        <taxon>Arthropoda</taxon>
        <taxon>Crustacea</taxon>
        <taxon>Branchiopoda</taxon>
        <taxon>Anostraca</taxon>
        <taxon>Artemiidae</taxon>
        <taxon>Artemia</taxon>
    </lineage>
</organism>
<proteinExistence type="predicted"/>
<keyword evidence="2" id="KW-0812">Transmembrane</keyword>
<feature type="chain" id="PRO_5041649717" evidence="3">
    <location>
        <begin position="17"/>
        <end position="722"/>
    </location>
</feature>
<accession>A0AA88HGS5</accession>
<evidence type="ECO:0000313" key="4">
    <source>
        <dbReference type="EMBL" id="KAK2707151.1"/>
    </source>
</evidence>
<feature type="region of interest" description="Disordered" evidence="1">
    <location>
        <begin position="236"/>
        <end position="259"/>
    </location>
</feature>
<evidence type="ECO:0000313" key="5">
    <source>
        <dbReference type="Proteomes" id="UP001187531"/>
    </source>
</evidence>
<keyword evidence="5" id="KW-1185">Reference proteome</keyword>
<keyword evidence="3" id="KW-0732">Signal</keyword>
<feature type="transmembrane region" description="Helical" evidence="2">
    <location>
        <begin position="650"/>
        <end position="667"/>
    </location>
</feature>
<sequence length="722" mass="81458">MKVKLFFLLLGIAVKGLPMLFQSENGKFESVSKNKVYAQAKVAKESFIFQISRKNENLRENSQLKKKAPAEIVYNRKFVKSDHSSFSTRNDSTLKKFKSQEVNRTLYEEFGGINIKKNNKYRQKRFESGDNAESVVSETTTTSSRETFDIENGVLEEDFTSVPTDIYTTGNIFYYNSEFKNNLNSTIFQNLASASINADSVDATTHAMEVITTLGTSRQYDSSFNNVDFSNTLDLSQSTAGNKRNDTNNLNESSGETGEVFRLADEDAKGEKNPEDKHLKESRFVENKESTLNTSNLREKGAINDIENRTHDSKQVFNIIFPIPNRIDKMQEASKAQLLHTNHELVLNMSDFPISGKIDDHRFLFLFNQSTRQTIEMPEIVCLAQKNCSFKIREGEKHGNIVPGTRVTLRGPVAPLFLTSTLSPIEQIKQLNQTVNALIDLMSNQGLLRPSQSPSPPISSFKYQEEDDTSFKYTQFVRDGLKQVGSTIVDGLPLIPNAVASGLWQLSSRIGNYTPSQNIKARNPMPQEAKNPTYLSIGPVELAGNNDHQKVQSVKNLIKFLQDSAEEEELSNDSLIVSNKFLLNQSKDDFHNTEPIYIYKTYDDIDDVDYIDQDDETAITYERPTATRLTATKTNDVTSFLQSLTQEQKIIFGTVLIVISAIFIYGSSNSDGNIALPLLVLVPVAAFIIYRTQTASGKRSETTMSWILRLMESYPEKIDKYR</sequence>
<name>A0AA88HGS5_ARTSF</name>
<feature type="signal peptide" evidence="3">
    <location>
        <begin position="1"/>
        <end position="16"/>
    </location>
</feature>
<feature type="compositionally biased region" description="Polar residues" evidence="1">
    <location>
        <begin position="236"/>
        <end position="256"/>
    </location>
</feature>
<protein>
    <submittedName>
        <fullName evidence="4">Uncharacterized protein</fullName>
    </submittedName>
</protein>
<keyword evidence="2" id="KW-0472">Membrane</keyword>